<sequence length="66" mass="7555">MTPAFAHQGVSILIQGYGDSFLLQKHQCTLRTHSEIDFSFLNRTSSFRSSAQHRQSEPGFFSAMRY</sequence>
<name>A0A4Z1KW15_9HELO</name>
<accession>A0A4Z1KW15</accession>
<evidence type="ECO:0000313" key="2">
    <source>
        <dbReference type="Proteomes" id="UP000297280"/>
    </source>
</evidence>
<evidence type="ECO:0000313" key="1">
    <source>
        <dbReference type="EMBL" id="TGO88744.1"/>
    </source>
</evidence>
<dbReference type="Proteomes" id="UP000297280">
    <property type="component" value="Unassembled WGS sequence"/>
</dbReference>
<proteinExistence type="predicted"/>
<dbReference type="EMBL" id="PQXO01000144">
    <property type="protein sequence ID" value="TGO88744.1"/>
    <property type="molecule type" value="Genomic_DNA"/>
</dbReference>
<keyword evidence="2" id="KW-1185">Reference proteome</keyword>
<reference evidence="1 2" key="1">
    <citation type="submission" date="2017-12" db="EMBL/GenBank/DDBJ databases">
        <title>Comparative genomics of Botrytis spp.</title>
        <authorList>
            <person name="Valero-Jimenez C.A."/>
            <person name="Tapia P."/>
            <person name="Veloso J."/>
            <person name="Silva-Moreno E."/>
            <person name="Staats M."/>
            <person name="Valdes J.H."/>
            <person name="Van Kan J.A.L."/>
        </authorList>
    </citation>
    <scope>NUCLEOTIDE SEQUENCE [LARGE SCALE GENOMIC DNA]</scope>
    <source>
        <strain evidence="1 2">MUCL3349</strain>
    </source>
</reference>
<organism evidence="1 2">
    <name type="scientific">Botrytis porri</name>
    <dbReference type="NCBI Taxonomy" id="87229"/>
    <lineage>
        <taxon>Eukaryota</taxon>
        <taxon>Fungi</taxon>
        <taxon>Dikarya</taxon>
        <taxon>Ascomycota</taxon>
        <taxon>Pezizomycotina</taxon>
        <taxon>Leotiomycetes</taxon>
        <taxon>Helotiales</taxon>
        <taxon>Sclerotiniaceae</taxon>
        <taxon>Botrytis</taxon>
    </lineage>
</organism>
<comment type="caution">
    <text evidence="1">The sequence shown here is derived from an EMBL/GenBank/DDBJ whole genome shotgun (WGS) entry which is preliminary data.</text>
</comment>
<protein>
    <submittedName>
        <fullName evidence="1">Uncharacterized protein</fullName>
    </submittedName>
</protein>
<dbReference type="AlphaFoldDB" id="A0A4Z1KW15"/>
<gene>
    <name evidence="1" type="ORF">BPOR_0144g00140</name>
</gene>